<dbReference type="InterPro" id="IPR001668">
    <property type="entry name" value="Mob_Pre"/>
</dbReference>
<evidence type="ECO:0008006" key="6">
    <source>
        <dbReference type="Google" id="ProtNLM"/>
    </source>
</evidence>
<feature type="coiled-coil region" evidence="2">
    <location>
        <begin position="236"/>
        <end position="296"/>
    </location>
</feature>
<dbReference type="GO" id="GO:0003677">
    <property type="term" value="F:DNA binding"/>
    <property type="evidence" value="ECO:0007669"/>
    <property type="project" value="InterPro"/>
</dbReference>
<dbReference type="PATRIC" id="fig|1410657.5.peg.1805"/>
<evidence type="ECO:0000256" key="3">
    <source>
        <dbReference type="SAM" id="MobiDB-lite"/>
    </source>
</evidence>
<accession>A0A0R2H9P6</accession>
<dbReference type="RefSeq" id="WP_031589867.1">
    <property type="nucleotide sequence ID" value="NZ_JNKN01000057.1"/>
</dbReference>
<dbReference type="Proteomes" id="UP000051841">
    <property type="component" value="Unassembled WGS sequence"/>
</dbReference>
<reference evidence="4 5" key="1">
    <citation type="journal article" date="2015" name="Genome Announc.">
        <title>Expanding the biotechnology potential of lactobacilli through comparative genomics of 213 strains and associated genera.</title>
        <authorList>
            <person name="Sun Z."/>
            <person name="Harris H.M."/>
            <person name="McCann A."/>
            <person name="Guo C."/>
            <person name="Argimon S."/>
            <person name="Zhang W."/>
            <person name="Yang X."/>
            <person name="Jeffery I.B."/>
            <person name="Cooney J.C."/>
            <person name="Kagawa T.F."/>
            <person name="Liu W."/>
            <person name="Song Y."/>
            <person name="Salvetti E."/>
            <person name="Wrobel A."/>
            <person name="Rasinkangas P."/>
            <person name="Parkhill J."/>
            <person name="Rea M.C."/>
            <person name="O'Sullivan O."/>
            <person name="Ritari J."/>
            <person name="Douillard F.P."/>
            <person name="Paul Ross R."/>
            <person name="Yang R."/>
            <person name="Briner A.E."/>
            <person name="Felis G.E."/>
            <person name="de Vos W.M."/>
            <person name="Barrangou R."/>
            <person name="Klaenhammer T.R."/>
            <person name="Caufield P.W."/>
            <person name="Cui Y."/>
            <person name="Zhang H."/>
            <person name="O'Toole P.W."/>
        </authorList>
    </citation>
    <scope>NUCLEOTIDE SEQUENCE [LARGE SCALE GENOMIC DNA]</scope>
    <source>
        <strain evidence="4 5">DSM 20405</strain>
    </source>
</reference>
<evidence type="ECO:0000256" key="1">
    <source>
        <dbReference type="ARBA" id="ARBA00010657"/>
    </source>
</evidence>
<dbReference type="GO" id="GO:0006310">
    <property type="term" value="P:DNA recombination"/>
    <property type="evidence" value="ECO:0007669"/>
    <property type="project" value="InterPro"/>
</dbReference>
<dbReference type="AlphaFoldDB" id="A0A0R2H9P6"/>
<keyword evidence="5" id="KW-1185">Reference proteome</keyword>
<comment type="caution">
    <text evidence="4">The sequence shown here is derived from an EMBL/GenBank/DDBJ whole genome shotgun (WGS) entry which is preliminary data.</text>
</comment>
<dbReference type="Gene3D" id="3.30.930.30">
    <property type="match status" value="1"/>
</dbReference>
<name>A0A0R2H9P6_9FIRM</name>
<sequence length="411" mass="48019">MGSISMPQGRGNRQHNLRNYGEGKLPSNVDASRTEQNIVWKDETTSHAYHRIFDDAVSEYNAKQKRKDRQIKDYRTHILNSKNGEKEFYEDVLQWGKQEDFIEHPEWRDIAKECLLEYIEGFEDRNPGLELIGAYIHMDEASPHMHFDYIPVAEGYKTGVQKRNSLDRAMRNLIAVRTGSEYSPRPDEKDASGKCTDNATKQWKEMERAHFKKICVRRGLVVDGEIKTPERDSLSVLEYKAEMRKHEIRKLETQEKELRGTLRNLQSLIKQAEEKLEEAKKEAASIIESAKAKANEWLEKINIRLGLIPKKDIEDKRLELVGYYKACEPYLTNDMRIAINNEDVKGFGALVSRLTASNPDGTVARRDPGWEELFDFEIKFEEYLELKNKNVETEDILKELEQPERRRGRRR</sequence>
<keyword evidence="2" id="KW-0175">Coiled coil</keyword>
<dbReference type="CDD" id="cd17242">
    <property type="entry name" value="MobM_relaxase"/>
    <property type="match status" value="1"/>
</dbReference>
<proteinExistence type="inferred from homology"/>
<evidence type="ECO:0000313" key="5">
    <source>
        <dbReference type="Proteomes" id="UP000051841"/>
    </source>
</evidence>
<organism evidence="4 5">
    <name type="scientific">Kandleria vitulina DSM 20405</name>
    <dbReference type="NCBI Taxonomy" id="1410657"/>
    <lineage>
        <taxon>Bacteria</taxon>
        <taxon>Bacillati</taxon>
        <taxon>Bacillota</taxon>
        <taxon>Erysipelotrichia</taxon>
        <taxon>Erysipelotrichales</taxon>
        <taxon>Coprobacillaceae</taxon>
        <taxon>Kandleria</taxon>
    </lineage>
</organism>
<evidence type="ECO:0000313" key="4">
    <source>
        <dbReference type="EMBL" id="KRN46727.1"/>
    </source>
</evidence>
<comment type="similarity">
    <text evidence="1">Belongs to the plasmid mobilization pre family.</text>
</comment>
<feature type="region of interest" description="Disordered" evidence="3">
    <location>
        <begin position="1"/>
        <end position="28"/>
    </location>
</feature>
<dbReference type="Pfam" id="PF01076">
    <property type="entry name" value="Mob_Pre"/>
    <property type="match status" value="1"/>
</dbReference>
<protein>
    <recommendedName>
        <fullName evidence="6">Plasmid recombination enzyme</fullName>
    </recommendedName>
</protein>
<gene>
    <name evidence="4" type="ORF">IV49_GL001750</name>
</gene>
<dbReference type="EMBL" id="JQBL01000059">
    <property type="protein sequence ID" value="KRN46727.1"/>
    <property type="molecule type" value="Genomic_DNA"/>
</dbReference>
<evidence type="ECO:0000256" key="2">
    <source>
        <dbReference type="SAM" id="Coils"/>
    </source>
</evidence>